<feature type="transmembrane region" description="Helical" evidence="15">
    <location>
        <begin position="168"/>
        <end position="187"/>
    </location>
</feature>
<organism evidence="17 19">
    <name type="scientific">Rhodotorula toruloides</name>
    <name type="common">Yeast</name>
    <name type="synonym">Rhodosporidium toruloides</name>
    <dbReference type="NCBI Taxonomy" id="5286"/>
    <lineage>
        <taxon>Eukaryota</taxon>
        <taxon>Fungi</taxon>
        <taxon>Dikarya</taxon>
        <taxon>Basidiomycota</taxon>
        <taxon>Pucciniomycotina</taxon>
        <taxon>Microbotryomycetes</taxon>
        <taxon>Sporidiobolales</taxon>
        <taxon>Sporidiobolaceae</taxon>
        <taxon>Rhodotorula</taxon>
    </lineage>
</organism>
<evidence type="ECO:0000256" key="7">
    <source>
        <dbReference type="ARBA" id="ARBA00022982"/>
    </source>
</evidence>
<evidence type="ECO:0000313" key="17">
    <source>
        <dbReference type="EMBL" id="CTR10090.1"/>
    </source>
</evidence>
<dbReference type="EC" id="1.16.1.9" evidence="3"/>
<feature type="transmembrane region" description="Helical" evidence="15">
    <location>
        <begin position="346"/>
        <end position="364"/>
    </location>
</feature>
<dbReference type="Proteomes" id="UP000199069">
    <property type="component" value="Unassembled WGS sequence"/>
</dbReference>
<evidence type="ECO:0000256" key="3">
    <source>
        <dbReference type="ARBA" id="ARBA00012668"/>
    </source>
</evidence>
<dbReference type="OrthoDB" id="10006946at2759"/>
<dbReference type="OMA" id="WTKDLWD"/>
<feature type="domain" description="FAD-binding FR-type" evidence="16">
    <location>
        <begin position="545"/>
        <end position="676"/>
    </location>
</feature>
<feature type="compositionally biased region" description="Polar residues" evidence="14">
    <location>
        <begin position="800"/>
        <end position="812"/>
    </location>
</feature>
<evidence type="ECO:0000259" key="16">
    <source>
        <dbReference type="PROSITE" id="PS51384"/>
    </source>
</evidence>
<dbReference type="Pfam" id="PF01794">
    <property type="entry name" value="Ferric_reduct"/>
    <property type="match status" value="1"/>
</dbReference>
<dbReference type="PANTHER" id="PTHR32361:SF9">
    <property type="entry name" value="FERRIC REDUCTASE TRANSMEMBRANE COMPONENT 3-RELATED"/>
    <property type="match status" value="1"/>
</dbReference>
<dbReference type="Proteomes" id="UP000239560">
    <property type="component" value="Unassembled WGS sequence"/>
</dbReference>
<dbReference type="Pfam" id="PF08030">
    <property type="entry name" value="NAD_binding_6"/>
    <property type="match status" value="1"/>
</dbReference>
<dbReference type="InterPro" id="IPR013130">
    <property type="entry name" value="Fe3_Rdtase_TM_dom"/>
</dbReference>
<feature type="region of interest" description="Disordered" evidence="14">
    <location>
        <begin position="762"/>
        <end position="849"/>
    </location>
</feature>
<dbReference type="InterPro" id="IPR013121">
    <property type="entry name" value="Fe_red_NAD-bd_6"/>
</dbReference>
<dbReference type="InterPro" id="IPR013112">
    <property type="entry name" value="FAD-bd_8"/>
</dbReference>
<evidence type="ECO:0000256" key="1">
    <source>
        <dbReference type="ARBA" id="ARBA00004651"/>
    </source>
</evidence>
<dbReference type="Pfam" id="PF08022">
    <property type="entry name" value="FAD_binding_8"/>
    <property type="match status" value="1"/>
</dbReference>
<evidence type="ECO:0000256" key="14">
    <source>
        <dbReference type="SAM" id="MobiDB-lite"/>
    </source>
</evidence>
<evidence type="ECO:0000313" key="20">
    <source>
        <dbReference type="Proteomes" id="UP000239560"/>
    </source>
</evidence>
<feature type="compositionally biased region" description="Basic residues" evidence="14">
    <location>
        <begin position="879"/>
        <end position="895"/>
    </location>
</feature>
<feature type="region of interest" description="Disordered" evidence="14">
    <location>
        <begin position="507"/>
        <end position="532"/>
    </location>
</feature>
<dbReference type="PROSITE" id="PS51384">
    <property type="entry name" value="FAD_FR"/>
    <property type="match status" value="1"/>
</dbReference>
<evidence type="ECO:0000256" key="2">
    <source>
        <dbReference type="ARBA" id="ARBA00006278"/>
    </source>
</evidence>
<proteinExistence type="inferred from homology"/>
<reference evidence="17 19" key="1">
    <citation type="submission" date="2015-07" db="EMBL/GenBank/DDBJ databases">
        <authorList>
            <person name="Cajimat M.N.B."/>
            <person name="Milazzo M.L."/>
            <person name="Fulhorst C.F."/>
        </authorList>
    </citation>
    <scope>NUCLEOTIDE SEQUENCE [LARGE SCALE GENOMIC DNA]</scope>
    <source>
        <strain evidence="17">Single colony</strain>
    </source>
</reference>
<keyword evidence="11 15" id="KW-0472">Membrane</keyword>
<evidence type="ECO:0000256" key="8">
    <source>
        <dbReference type="ARBA" id="ARBA00022989"/>
    </source>
</evidence>
<evidence type="ECO:0000256" key="6">
    <source>
        <dbReference type="ARBA" id="ARBA00022692"/>
    </source>
</evidence>
<dbReference type="EMBL" id="CWKI01000012">
    <property type="protein sequence ID" value="CTR10090.1"/>
    <property type="molecule type" value="Genomic_DNA"/>
</dbReference>
<comment type="similarity">
    <text evidence="2">Belongs to the ferric reductase (FRE) family.</text>
</comment>
<evidence type="ECO:0000256" key="13">
    <source>
        <dbReference type="ARBA" id="ARBA00048483"/>
    </source>
</evidence>
<dbReference type="GO" id="GO:0006826">
    <property type="term" value="P:iron ion transport"/>
    <property type="evidence" value="ECO:0007669"/>
    <property type="project" value="TreeGrafter"/>
</dbReference>
<reference evidence="18 20" key="2">
    <citation type="journal article" date="2018" name="Elife">
        <title>Functional genomics of lipid metabolism in the oleaginous yeast Rhodosporidium toruloides.</title>
        <authorList>
            <person name="Coradetti S.T."/>
            <person name="Pinel D."/>
            <person name="Geiselman G."/>
            <person name="Ito M."/>
            <person name="Mondo S."/>
            <person name="Reilly M.C."/>
            <person name="Cheng Y.F."/>
            <person name="Bauer S."/>
            <person name="Grigoriev I."/>
            <person name="Gladden J.M."/>
            <person name="Simmons B.A."/>
            <person name="Brem R."/>
            <person name="Arkin A.P."/>
            <person name="Skerker J.M."/>
        </authorList>
    </citation>
    <scope>NUCLEOTIDE SEQUENCE [LARGE SCALE GENOMIC DNA]</scope>
    <source>
        <strain evidence="18 20">NBRC 0880</strain>
    </source>
</reference>
<dbReference type="PANTHER" id="PTHR32361">
    <property type="entry name" value="FERRIC/CUPRIC REDUCTASE TRANSMEMBRANE COMPONENT"/>
    <property type="match status" value="1"/>
</dbReference>
<feature type="region of interest" description="Disordered" evidence="14">
    <location>
        <begin position="867"/>
        <end position="909"/>
    </location>
</feature>
<feature type="transmembrane region" description="Helical" evidence="15">
    <location>
        <begin position="86"/>
        <end position="108"/>
    </location>
</feature>
<dbReference type="InterPro" id="IPR017927">
    <property type="entry name" value="FAD-bd_FR_type"/>
</dbReference>
<evidence type="ECO:0000256" key="5">
    <source>
        <dbReference type="ARBA" id="ARBA00022475"/>
    </source>
</evidence>
<dbReference type="AlphaFoldDB" id="A0A0K3CNN1"/>
<dbReference type="EMBL" id="LCTV02000012">
    <property type="protein sequence ID" value="PRQ71335.1"/>
    <property type="molecule type" value="Genomic_DNA"/>
</dbReference>
<evidence type="ECO:0000256" key="9">
    <source>
        <dbReference type="ARBA" id="ARBA00023002"/>
    </source>
</evidence>
<dbReference type="CDD" id="cd06186">
    <property type="entry name" value="NOX_Duox_like_FAD_NADP"/>
    <property type="match status" value="1"/>
</dbReference>
<keyword evidence="6 15" id="KW-0812">Transmembrane</keyword>
<dbReference type="SFLD" id="SFLDS00052">
    <property type="entry name" value="Ferric_Reductase_Domain"/>
    <property type="match status" value="2"/>
</dbReference>
<keyword evidence="12" id="KW-0325">Glycoprotein</keyword>
<dbReference type="GO" id="GO:0006879">
    <property type="term" value="P:intracellular iron ion homeostasis"/>
    <property type="evidence" value="ECO:0007669"/>
    <property type="project" value="TreeGrafter"/>
</dbReference>
<keyword evidence="10" id="KW-0406">Ion transport</keyword>
<evidence type="ECO:0000256" key="10">
    <source>
        <dbReference type="ARBA" id="ARBA00023065"/>
    </source>
</evidence>
<keyword evidence="8 15" id="KW-1133">Transmembrane helix</keyword>
<feature type="transmembrane region" description="Helical" evidence="15">
    <location>
        <begin position="415"/>
        <end position="434"/>
    </location>
</feature>
<evidence type="ECO:0000256" key="15">
    <source>
        <dbReference type="SAM" id="Phobius"/>
    </source>
</evidence>
<dbReference type="InterPro" id="IPR051410">
    <property type="entry name" value="Ferric/Cupric_Reductase"/>
</dbReference>
<keyword evidence="5" id="KW-1003">Cell membrane</keyword>
<comment type="catalytic activity">
    <reaction evidence="13">
        <text>2 a Fe(II)-siderophore + NADP(+) + H(+) = 2 a Fe(III)-siderophore + NADPH</text>
        <dbReference type="Rhea" id="RHEA:28795"/>
        <dbReference type="Rhea" id="RHEA-COMP:11342"/>
        <dbReference type="Rhea" id="RHEA-COMP:11344"/>
        <dbReference type="ChEBI" id="CHEBI:15378"/>
        <dbReference type="ChEBI" id="CHEBI:29033"/>
        <dbReference type="ChEBI" id="CHEBI:29034"/>
        <dbReference type="ChEBI" id="CHEBI:57783"/>
        <dbReference type="ChEBI" id="CHEBI:58349"/>
        <dbReference type="EC" id="1.16.1.9"/>
    </reaction>
</comment>
<feature type="transmembrane region" description="Helical" evidence="15">
    <location>
        <begin position="384"/>
        <end position="403"/>
    </location>
</feature>
<dbReference type="GO" id="GO:0005886">
    <property type="term" value="C:plasma membrane"/>
    <property type="evidence" value="ECO:0007669"/>
    <property type="project" value="UniProtKB-SubCell"/>
</dbReference>
<evidence type="ECO:0000313" key="19">
    <source>
        <dbReference type="Proteomes" id="UP000199069"/>
    </source>
</evidence>
<dbReference type="Gene3D" id="3.40.50.80">
    <property type="entry name" value="Nucleotide-binding domain of ferredoxin-NADP reductase (FNR) module"/>
    <property type="match status" value="1"/>
</dbReference>
<dbReference type="GO" id="GO:0052851">
    <property type="term" value="F:ferric-chelate reductase (NADPH) activity"/>
    <property type="evidence" value="ECO:0007669"/>
    <property type="project" value="UniProtKB-EC"/>
</dbReference>
<feature type="compositionally biased region" description="Basic and acidic residues" evidence="14">
    <location>
        <begin position="867"/>
        <end position="878"/>
    </location>
</feature>
<dbReference type="GO" id="GO:0015677">
    <property type="term" value="P:copper ion import"/>
    <property type="evidence" value="ECO:0007669"/>
    <property type="project" value="TreeGrafter"/>
</dbReference>
<dbReference type="STRING" id="5286.A0A0K3CNN1"/>
<feature type="compositionally biased region" description="Polar residues" evidence="14">
    <location>
        <begin position="520"/>
        <end position="532"/>
    </location>
</feature>
<evidence type="ECO:0000256" key="4">
    <source>
        <dbReference type="ARBA" id="ARBA00022448"/>
    </source>
</evidence>
<sequence>MSATAASQGGAYIPPFATKATTTAAAAATKTTGSLSFAHIASETGSATTTAQIVDSTGGVDSSSLLQYFTKPYIDAHTLSIPTWRYAYILWFAIVGTLIVWSAVYHLAGTGTGGSALGAWFRKWSIRRITWTKKVGGTGPGARTGEAEKGAQGTTGVRKKVVFASPTFAQMIAVGVLVLIALLVSFVGDDYIAPTTCTFGGDCGYQAYYGASSPPKSTYRAKRALALPDSFRFLSSRQVNSAIAAQTWLDTITPLRGDKQVAQPVLAKRGVNNPNGWAPFNDPLLASSNTNIAANAWTAAARLGLISYAMLPLVITLALKQWPFNIWATPFLTNYHFDKTAILHRWSGRVVWAFSTGHAIGWIYELCMDRDPFGRIVLIPALQWYRFVAGIVCWFLLTILTAFSFRPLRNRFYELFYWSHVILVILVLVTAIVHHRPLMYWPIVALAWWGAERAWRFVTLLWVNGVFEGIMLRPSKRAIRSSSGEFSIVHEKDDATVDEPFVPPVSQHYPPSSPAPLPYQSPSMAHSSPTLYQSTALQPTSTTAPRPLPPPGFANAQLLPGRTIRLTIQTPHAIRWAAGQHLLLYIPSVRLFESHPYTIAGIDERTKALRPVGGKTVAKGSEIVLLIRAQQGFSRALWDYVVRTRSKRSGARQEEGVTMRALVSWPMGSAGRVNWDAYESLTIVCGGTGITFGISVLENACRRMVRRDQQGDAKWKTTRVRFVWILREYAHLSWVAPTLRRCMEMCDPSQLQIDLFVTHQAPKAPRQRPSAPPYSSYVGASGLTSTDELAPPTAPFARQGRSSSPVGRSSFTSDYSDYSDGEETPSRKSSSAGVPQAGQLPEEYGDQVDSVTDLVLFDGEEDYRTAGDERVSAQLKKEGKLRRALSRRGQGRSIRRPGESTQQPQPAMLSAEPSFEALPLDHRDEQKSHSAYSTPYDYPGAATASFGDLSQMGRAPLPRDGSFDWSSTYDDATLGDSASTRHLVKSGARPGLASNRTSHADLASEASLAYLPPTQATRTGGNDGFFLDITDAEQADIEAVAELVKTGYPRLKQLLDEEVQRSAGKTIVACCGPASLNSVVRNLVASKIDLKKVARGDPRGQVSLVVEDFAF</sequence>
<keyword evidence="19" id="KW-1185">Reference proteome</keyword>
<accession>A0A0K3CNN1</accession>
<comment type="subcellular location">
    <subcellularLocation>
        <location evidence="1">Cell membrane</location>
        <topology evidence="1">Multi-pass membrane protein</topology>
    </subcellularLocation>
</comment>
<gene>
    <name evidence="17" type="primary">FGENESH: predicted gene_12.111</name>
    <name evidence="18" type="ORF">AAT19DRAFT_10193</name>
    <name evidence="17" type="ORF">BN2166_0059510</name>
</gene>
<keyword evidence="4" id="KW-0813">Transport</keyword>
<dbReference type="InterPro" id="IPR039261">
    <property type="entry name" value="FNR_nucleotide-bd"/>
</dbReference>
<evidence type="ECO:0000256" key="12">
    <source>
        <dbReference type="ARBA" id="ARBA00023180"/>
    </source>
</evidence>
<name>A0A0K3CNN1_RHOTO</name>
<keyword evidence="9" id="KW-0560">Oxidoreductase</keyword>
<evidence type="ECO:0000313" key="18">
    <source>
        <dbReference type="EMBL" id="PRQ71335.1"/>
    </source>
</evidence>
<dbReference type="SUPFAM" id="SSF63380">
    <property type="entry name" value="Riboflavin synthase domain-like"/>
    <property type="match status" value="1"/>
</dbReference>
<keyword evidence="7" id="KW-0249">Electron transport</keyword>
<evidence type="ECO:0000256" key="11">
    <source>
        <dbReference type="ARBA" id="ARBA00023136"/>
    </source>
</evidence>
<protein>
    <recommendedName>
        <fullName evidence="3">ferric-chelate reductase (NADPH)</fullName>
        <ecNumber evidence="3">1.16.1.9</ecNumber>
    </recommendedName>
</protein>
<dbReference type="InterPro" id="IPR017938">
    <property type="entry name" value="Riboflavin_synthase-like_b-brl"/>
</dbReference>